<evidence type="ECO:0000313" key="2">
    <source>
        <dbReference type="Proteomes" id="UP000554235"/>
    </source>
</evidence>
<dbReference type="AlphaFoldDB" id="A0A8H4KRF4"/>
<comment type="caution">
    <text evidence="1">The sequence shown here is derived from an EMBL/GenBank/DDBJ whole genome shotgun (WGS) entry which is preliminary data.</text>
</comment>
<evidence type="ECO:0000313" key="1">
    <source>
        <dbReference type="EMBL" id="KAF4453898.1"/>
    </source>
</evidence>
<accession>A0A8H4KRF4</accession>
<sequence>MSPSLRFKSRAGPRQAALALRIESLDASRLGARRLETFWRRRHGPRNAEPQHLWRSPSAHPIIFVPARIHLNPTVAVEEMIEDNSASSLLTVIITTSVTPSIPSTELVSAILDSFDRHCPTLNTCKVIVVFDGYDQVVDTARLKKGCVTPQQAADFSLYKQNVKNLILDKYHQHSGDTTFTHTDATAEYGSPRGPSNGVDYSISQTIDKNVTFIEPARRLGFGLAVRSALRITETPYVWVQQHDWALISDLPIEPMLQIMKSHESDPESPIKYICLPAVRMQLYASSSDVCRFPVLKELTRSLTCDFSSPTQPETRVPLTPMYFWHDKPHLASTAHYLNRVFPTRLAMLRGDFIEDKIGQRARAQMKVGEWTKWATWLYYPEQGKRLCLKHLKGRTWAGTERQADKDAMWRKHNEANAALGKEAHIEVDERNAATATRSFHDELAQYFNKRFSKNTKLGKRHSYAI</sequence>
<keyword evidence="2" id="KW-1185">Reference proteome</keyword>
<dbReference type="Proteomes" id="UP000554235">
    <property type="component" value="Unassembled WGS sequence"/>
</dbReference>
<name>A0A8H4KRF4_9HYPO</name>
<reference evidence="1 2" key="1">
    <citation type="submission" date="2020-01" db="EMBL/GenBank/DDBJ databases">
        <title>Identification and distribution of gene clusters putatively required for synthesis of sphingolipid metabolism inhibitors in phylogenetically diverse species of the filamentous fungus Fusarium.</title>
        <authorList>
            <person name="Kim H.-S."/>
            <person name="Busman M."/>
            <person name="Brown D.W."/>
            <person name="Divon H."/>
            <person name="Uhlig S."/>
            <person name="Proctor R.H."/>
        </authorList>
    </citation>
    <scope>NUCLEOTIDE SEQUENCE [LARGE SCALE GENOMIC DNA]</scope>
    <source>
        <strain evidence="1 2">NRRL 20459</strain>
    </source>
</reference>
<gene>
    <name evidence="1" type="ORF">FALBO_15910</name>
</gene>
<proteinExistence type="predicted"/>
<dbReference type="EMBL" id="JAADYS010002847">
    <property type="protein sequence ID" value="KAF4453898.1"/>
    <property type="molecule type" value="Genomic_DNA"/>
</dbReference>
<protein>
    <submittedName>
        <fullName evidence="1">Feruloyl esterase</fullName>
    </submittedName>
</protein>
<organism evidence="1 2">
    <name type="scientific">Fusarium albosuccineum</name>
    <dbReference type="NCBI Taxonomy" id="1237068"/>
    <lineage>
        <taxon>Eukaryota</taxon>
        <taxon>Fungi</taxon>
        <taxon>Dikarya</taxon>
        <taxon>Ascomycota</taxon>
        <taxon>Pezizomycotina</taxon>
        <taxon>Sordariomycetes</taxon>
        <taxon>Hypocreomycetidae</taxon>
        <taxon>Hypocreales</taxon>
        <taxon>Nectriaceae</taxon>
        <taxon>Fusarium</taxon>
        <taxon>Fusarium decemcellulare species complex</taxon>
    </lineage>
</organism>
<dbReference type="OrthoDB" id="414322at2759"/>